<feature type="transmembrane region" description="Helical" evidence="2">
    <location>
        <begin position="1058"/>
        <end position="1077"/>
    </location>
</feature>
<reference evidence="4" key="1">
    <citation type="submission" date="2021-02" db="EMBL/GenBank/DDBJ databases">
        <authorList>
            <person name="Nowell W R."/>
        </authorList>
    </citation>
    <scope>NUCLEOTIDE SEQUENCE</scope>
</reference>
<keyword evidence="1" id="KW-0732">Signal</keyword>
<evidence type="ECO:0000256" key="2">
    <source>
        <dbReference type="SAM" id="Phobius"/>
    </source>
</evidence>
<dbReference type="Proteomes" id="UP000663881">
    <property type="component" value="Unassembled WGS sequence"/>
</dbReference>
<organism evidence="4 5">
    <name type="scientific">Adineta steineri</name>
    <dbReference type="NCBI Taxonomy" id="433720"/>
    <lineage>
        <taxon>Eukaryota</taxon>
        <taxon>Metazoa</taxon>
        <taxon>Spiralia</taxon>
        <taxon>Gnathifera</taxon>
        <taxon>Rotifera</taxon>
        <taxon>Eurotatoria</taxon>
        <taxon>Bdelloidea</taxon>
        <taxon>Adinetida</taxon>
        <taxon>Adinetidae</taxon>
        <taxon>Adineta</taxon>
    </lineage>
</organism>
<feature type="domain" description="Terminal uridylyltransferase 4/7 nucleotidyltransferase" evidence="3">
    <location>
        <begin position="1474"/>
        <end position="1576"/>
    </location>
</feature>
<dbReference type="Gene3D" id="2.130.10.130">
    <property type="entry name" value="Integrin alpha, N-terminal"/>
    <property type="match status" value="1"/>
</dbReference>
<dbReference type="Gene3D" id="1.10.1410.10">
    <property type="match status" value="1"/>
</dbReference>
<dbReference type="EMBL" id="CAJOAY010003390">
    <property type="protein sequence ID" value="CAF4019388.1"/>
    <property type="molecule type" value="Genomic_DNA"/>
</dbReference>
<dbReference type="InterPro" id="IPR028994">
    <property type="entry name" value="Integrin_alpha_N"/>
</dbReference>
<feature type="non-terminal residue" evidence="4">
    <location>
        <position position="1677"/>
    </location>
</feature>
<sequence>MKNGTTYKIRATSVRYEKLDNNLFDHRLRCSDENPYDKSLFSTIINATQDIVHVQWSPFYDSHVPKEDGFYSSGFYAACTPLEAILLSTLDCLYQMECLQVLNKYFPKISEFNIDLNASRLLSKPLNLSVEKLLLNLFIDEELPHINYSKYFAQCSPSYCTYTTADEINISYALTIFISLYGSLIVVLRFIAPLLIQFYFKLRKIVTNRDIRQNLLMYMKETWMKLIRKMKRLNLFKDINERTEEAIRQQRINTRVYLVLLLGRNRNTDIVSDWRNRALTQFQLLYNLCELAQKTVNDSIDRFRNESFVSADLVHEPELSIQINLTIQQFFTSTIYPFEILNSLTHLLMQVDQPFMGARMAFDVGYTPNLLMTNISNAINSKQSLKVDFNLSGTHDINTTSINCVCIANPNCNSPAVMYDENVDCNSSYDRYNITIITGLIEGCFVFDSLLSSTLECFYSDSFCYRLLMSKVIYAVLGRGDYYPWYAIRPLVHDPTSRYPCNSSIKTILQNLMIEQWNPHNSYEDYYRWCLPTYCIYSQVTNQKTLLKIILSLISLIGGLTLVLRIIVPHLVKFTRRCFRKNRQQQQQVEEDEQQQVHVSICNRLRTFLRNTASLVYVKLVELNLFPQRDFGSSFNPEIYQQLGRWATRLYIVCLICSFLLLLVYRIIEPATLTKTFSGPNSERYQSLKEKYKDQLICICKSFATPYDRFLQIQYDFHQICESEFATNEWRTEITSSIVANLSKYNQRDYRRHWTSHLQYLHGLCQLSIKTVVDDKEQLLSRSLITNELLSENEFTNHFNAFEKQHRLNLPKLFNRLLILILNMSHGNAFMSTLGTNYRYLTPWDHHRLNYYYYAFTEALLYDHQCSCALSRYCISDAYLFENNSSKTIYIEGMKIGCTPSESFHQSTLQCFYNSSCLRLLVKNSIVPLVPRESHYLINITIDELRKNLFLENWNTTSNYSAYFHECSPSICSYSYVKKFNLIYLVTSFLTLNKGLSIIFKWICPKLVLMIFHIYLYLKKKRNNSTQPISSEITAENEDVCETIPSMTTHQRTRKRKCLIIIFMMILIIIGLLFFSLKVAKDDSSKIKATKITTTTLNTISYATVTKNDTLCYASFEIIKKSLECGDPSKIMSIALVYFNDDDHIDLFVFLRTPFNILFYPGSKEETLKGEYVFMDMNFIWVNYIAVSNFNNDNYIDLSYMDSQKGDLVIRIGNGAASFGDPVSYSIGNLTCPTAFAIGHLNNDNYTDIAVINYHAELLSIFFGLENGKSGPEKHLETKRLTFSRSIVLADINNDSIDDIIVSNSDNNTISVFINRGDGKFHDEKVSFLLTEFSAEHTVLGDLNGDNEVDIVISYEFGNRLTISFGNGSGYFNVMNHLYLQVSSDILTIELCDLNSDNHSDILIVQPKPYTFTVLYGYGDGDFHHKKIFSLDSDVSMAWIDVADINKDSLPKNNFNQTNKTSVPQGQTQMKKVAIPSREFTPEHLYALNTSFDKILNDHCFSKTDLEQHLDIYHHLRDIIHTKQPDAQITLYGSLLFECCLKETSDIDIDIQFNKTLPYETLKELLDIVRTSNHCKEAYINTDHDQLCIDMSIINSNILVRITSNNIRAIQLSQIIEIYTKFDKRLLSLLRLFRILAKTCNLDRPDLGTLHPIVFHFMIIHFLQQLDPPILPCLHEC</sequence>
<name>A0A819PW94_9BILA</name>
<feature type="transmembrane region" description="Helical" evidence="2">
    <location>
        <begin position="650"/>
        <end position="668"/>
    </location>
</feature>
<dbReference type="Gene3D" id="3.30.460.10">
    <property type="entry name" value="Beta Polymerase, domain 2"/>
    <property type="match status" value="1"/>
</dbReference>
<dbReference type="PANTHER" id="PTHR46580:SF4">
    <property type="entry name" value="ATP_GTP-BINDING PROTEIN"/>
    <property type="match status" value="1"/>
</dbReference>
<evidence type="ECO:0000259" key="3">
    <source>
        <dbReference type="Pfam" id="PF19088"/>
    </source>
</evidence>
<dbReference type="SUPFAM" id="SSF69318">
    <property type="entry name" value="Integrin alpha N-terminal domain"/>
    <property type="match status" value="1"/>
</dbReference>
<dbReference type="Pfam" id="PF19088">
    <property type="entry name" value="TUTase"/>
    <property type="match status" value="1"/>
</dbReference>
<comment type="caution">
    <text evidence="4">The sequence shown here is derived from an EMBL/GenBank/DDBJ whole genome shotgun (WGS) entry which is preliminary data.</text>
</comment>
<keyword evidence="2" id="KW-0812">Transmembrane</keyword>
<keyword evidence="2" id="KW-1133">Transmembrane helix</keyword>
<dbReference type="InterPro" id="IPR043519">
    <property type="entry name" value="NT_sf"/>
</dbReference>
<keyword evidence="2" id="KW-0472">Membrane</keyword>
<dbReference type="GO" id="GO:0016779">
    <property type="term" value="F:nucleotidyltransferase activity"/>
    <property type="evidence" value="ECO:0007669"/>
    <property type="project" value="InterPro"/>
</dbReference>
<gene>
    <name evidence="4" type="ORF">OKA104_LOCUS30868</name>
</gene>
<dbReference type="SUPFAM" id="SSF81301">
    <property type="entry name" value="Nucleotidyltransferase"/>
    <property type="match status" value="1"/>
</dbReference>
<feature type="transmembrane region" description="Helical" evidence="2">
    <location>
        <begin position="172"/>
        <end position="200"/>
    </location>
</feature>
<proteinExistence type="predicted"/>
<dbReference type="Pfam" id="PF13517">
    <property type="entry name" value="FG-GAP_3"/>
    <property type="match status" value="1"/>
</dbReference>
<feature type="transmembrane region" description="Helical" evidence="2">
    <location>
        <begin position="999"/>
        <end position="1018"/>
    </location>
</feature>
<evidence type="ECO:0000313" key="4">
    <source>
        <dbReference type="EMBL" id="CAF4019388.1"/>
    </source>
</evidence>
<accession>A0A819PW94</accession>
<dbReference type="SUPFAM" id="SSF81631">
    <property type="entry name" value="PAP/OAS1 substrate-binding domain"/>
    <property type="match status" value="1"/>
</dbReference>
<feature type="transmembrane region" description="Helical" evidence="2">
    <location>
        <begin position="549"/>
        <end position="572"/>
    </location>
</feature>
<evidence type="ECO:0000256" key="1">
    <source>
        <dbReference type="ARBA" id="ARBA00022729"/>
    </source>
</evidence>
<protein>
    <recommendedName>
        <fullName evidence="3">Terminal uridylyltransferase 4/7 nucleotidyltransferase domain-containing protein</fullName>
    </recommendedName>
</protein>
<dbReference type="InterPro" id="IPR045100">
    <property type="entry name" value="TUT4/7_NTP_transf"/>
</dbReference>
<dbReference type="InterPro" id="IPR013517">
    <property type="entry name" value="FG-GAP"/>
</dbReference>
<dbReference type="PANTHER" id="PTHR46580">
    <property type="entry name" value="SENSOR KINASE-RELATED"/>
    <property type="match status" value="1"/>
</dbReference>
<evidence type="ECO:0000313" key="5">
    <source>
        <dbReference type="Proteomes" id="UP000663881"/>
    </source>
</evidence>